<keyword evidence="2" id="KW-1185">Reference proteome</keyword>
<evidence type="ECO:0000313" key="1">
    <source>
        <dbReference type="EMBL" id="SFG15818.1"/>
    </source>
</evidence>
<sequence>MSEPFTTGDSVIAIGVIGPKPLVDRTEEALKSFPTFVPHLRPLSSEEELTDAVSELMDTVEVLLFPEYRGYKLAQDRLQFKVPAHYVPLMGTGLYRSLFRLRSLHGAQILSVDSVPKRYVEQILGELGENNREAAYFQGPPTAPVEEIVRFHRKYALSHPHCAAMTGIHAVAKEMEKENIPHEWVTPTLQDLIVALERALLSTETRRNKEAQIVVGLIQIDNYRKIAGQFSYEHDIQRLELDLHRLLLDYVKHLDGHLTNLGGGEYLFFTTRGVFERETRGYKYLPLLEDTHRSLGITLSIGIGFGRSATDAGTHARMALRQSVEFGGNICFIVREDRSVIGPVEMTHPMIYELSVTDETLLREAEKAGMSAIYMSKLAAQIARDGKTDYTAHELAAVLGVTIRSAHRILLQWIDARLVEIVGEEKVSTKGRPRQIYRLTFVQELMRKRNLLKKKRAVTGDPHG</sequence>
<dbReference type="Proteomes" id="UP000198661">
    <property type="component" value="Unassembled WGS sequence"/>
</dbReference>
<dbReference type="OrthoDB" id="4986073at2"/>
<reference evidence="1 2" key="1">
    <citation type="submission" date="2016-10" db="EMBL/GenBank/DDBJ databases">
        <authorList>
            <person name="de Groot N.N."/>
        </authorList>
    </citation>
    <scope>NUCLEOTIDE SEQUENCE [LARGE SCALE GENOMIC DNA]</scope>
    <source>
        <strain evidence="1 2">DSM 44945</strain>
    </source>
</reference>
<dbReference type="EMBL" id="FOOK01000018">
    <property type="protein sequence ID" value="SFG15818.1"/>
    <property type="molecule type" value="Genomic_DNA"/>
</dbReference>
<protein>
    <recommendedName>
        <fullName evidence="3">GTP cyclohydrolase III</fullName>
    </recommendedName>
</protein>
<name>A0A1I2PIA3_9BACL</name>
<dbReference type="Pfam" id="PF24898">
    <property type="entry name" value="GGDEF_GdpP"/>
    <property type="match status" value="1"/>
</dbReference>
<accession>A0A1I2PIA3</accession>
<dbReference type="AlphaFoldDB" id="A0A1I2PIA3"/>
<dbReference type="Gene3D" id="3.30.70.270">
    <property type="match status" value="1"/>
</dbReference>
<dbReference type="RefSeq" id="WP_092038846.1">
    <property type="nucleotide sequence ID" value="NZ_FOOK01000018.1"/>
</dbReference>
<gene>
    <name evidence="1" type="ORF">SAMN04488025_11834</name>
</gene>
<evidence type="ECO:0000313" key="2">
    <source>
        <dbReference type="Proteomes" id="UP000198661"/>
    </source>
</evidence>
<dbReference type="InterPro" id="IPR043128">
    <property type="entry name" value="Rev_trsase/Diguanyl_cyclase"/>
</dbReference>
<organism evidence="1 2">
    <name type="scientific">Planifilum fulgidum</name>
    <dbReference type="NCBI Taxonomy" id="201973"/>
    <lineage>
        <taxon>Bacteria</taxon>
        <taxon>Bacillati</taxon>
        <taxon>Bacillota</taxon>
        <taxon>Bacilli</taxon>
        <taxon>Bacillales</taxon>
        <taxon>Thermoactinomycetaceae</taxon>
        <taxon>Planifilum</taxon>
    </lineage>
</organism>
<evidence type="ECO:0008006" key="3">
    <source>
        <dbReference type="Google" id="ProtNLM"/>
    </source>
</evidence>
<proteinExistence type="predicted"/>
<dbReference type="STRING" id="201973.SAMN04488025_11834"/>